<organism evidence="12">
    <name type="scientific">marine metagenome</name>
    <dbReference type="NCBI Taxonomy" id="408172"/>
    <lineage>
        <taxon>unclassified sequences</taxon>
        <taxon>metagenomes</taxon>
        <taxon>ecological metagenomes</taxon>
    </lineage>
</organism>
<dbReference type="NCBIfam" id="TIGR01499">
    <property type="entry name" value="folC"/>
    <property type="match status" value="1"/>
</dbReference>
<evidence type="ECO:0000256" key="1">
    <source>
        <dbReference type="ARBA" id="ARBA00001946"/>
    </source>
</evidence>
<evidence type="ECO:0000259" key="10">
    <source>
        <dbReference type="Pfam" id="PF02875"/>
    </source>
</evidence>
<sequence length="354" mass="38575">MATLTAEESLNYLYSLIPKGIKLGLKNISAVLNELGNPQLNTPSIHIAGTNGKGSTAAFCESILRNAGYKVGLYTSPHLNHFGERIQINRIPLSESEVIQLVAKVKNVVENLKIPITFFEFGTAMAFLHFAEQETDVNVIEVGMGGRLDATSLCKGDITIITSIAKDHTSYLGSKIEEITFEKASVIKEGGTVFAIKGSKKVHEVIKNISDQKSANAQFLGEHFVVEKTLGKSSPLLITYQNHDVCLKDLELSLAGGFQASNAALALSACLHHARKTGKEISEQSIRTSLKNTSWAGRMEVISSRPTILLDIAHNPAAVKEMAKSAQKLFSYTRVIVIYGAMKDKQSDEMLQKL</sequence>
<keyword evidence="4" id="KW-0436">Ligase</keyword>
<dbReference type="FunFam" id="3.40.1190.10:FF:000011">
    <property type="entry name" value="Folylpolyglutamate synthase/dihydrofolate synthase"/>
    <property type="match status" value="1"/>
</dbReference>
<dbReference type="InterPro" id="IPR004101">
    <property type="entry name" value="Mur_ligase_C"/>
</dbReference>
<dbReference type="PROSITE" id="PS01011">
    <property type="entry name" value="FOLYLPOLYGLU_SYNT_1"/>
    <property type="match status" value="1"/>
</dbReference>
<evidence type="ECO:0000256" key="8">
    <source>
        <dbReference type="ARBA" id="ARBA00022842"/>
    </source>
</evidence>
<evidence type="ECO:0000259" key="11">
    <source>
        <dbReference type="Pfam" id="PF08245"/>
    </source>
</evidence>
<dbReference type="EMBL" id="UINC01065403">
    <property type="protein sequence ID" value="SVB95028.1"/>
    <property type="molecule type" value="Genomic_DNA"/>
</dbReference>
<dbReference type="AlphaFoldDB" id="A0A382I662"/>
<dbReference type="GO" id="GO:0046872">
    <property type="term" value="F:metal ion binding"/>
    <property type="evidence" value="ECO:0007669"/>
    <property type="project" value="UniProtKB-KW"/>
</dbReference>
<dbReference type="GO" id="GO:0004326">
    <property type="term" value="F:tetrahydrofolylpolyglutamate synthase activity"/>
    <property type="evidence" value="ECO:0007669"/>
    <property type="project" value="UniProtKB-EC"/>
</dbReference>
<dbReference type="InterPro" id="IPR036615">
    <property type="entry name" value="Mur_ligase_C_dom_sf"/>
</dbReference>
<evidence type="ECO:0000256" key="4">
    <source>
        <dbReference type="ARBA" id="ARBA00022598"/>
    </source>
</evidence>
<dbReference type="EC" id="6.3.2.17" evidence="3"/>
<dbReference type="SUPFAM" id="SSF53623">
    <property type="entry name" value="MurD-like peptide ligases, catalytic domain"/>
    <property type="match status" value="1"/>
</dbReference>
<evidence type="ECO:0000256" key="2">
    <source>
        <dbReference type="ARBA" id="ARBA00008276"/>
    </source>
</evidence>
<proteinExistence type="inferred from homology"/>
<dbReference type="Gene3D" id="3.40.1190.10">
    <property type="entry name" value="Mur-like, catalytic domain"/>
    <property type="match status" value="1"/>
</dbReference>
<dbReference type="GO" id="GO:0005737">
    <property type="term" value="C:cytoplasm"/>
    <property type="evidence" value="ECO:0007669"/>
    <property type="project" value="TreeGrafter"/>
</dbReference>
<dbReference type="InterPro" id="IPR013221">
    <property type="entry name" value="Mur_ligase_cen"/>
</dbReference>
<accession>A0A382I662</accession>
<dbReference type="Gene3D" id="3.90.190.20">
    <property type="entry name" value="Mur ligase, C-terminal domain"/>
    <property type="match status" value="1"/>
</dbReference>
<dbReference type="PANTHER" id="PTHR11136">
    <property type="entry name" value="FOLYLPOLYGLUTAMATE SYNTHASE-RELATED"/>
    <property type="match status" value="1"/>
</dbReference>
<keyword evidence="8" id="KW-0460">Magnesium</keyword>
<reference evidence="12" key="1">
    <citation type="submission" date="2018-05" db="EMBL/GenBank/DDBJ databases">
        <authorList>
            <person name="Lanie J.A."/>
            <person name="Ng W.-L."/>
            <person name="Kazmierczak K.M."/>
            <person name="Andrzejewski T.M."/>
            <person name="Davidsen T.M."/>
            <person name="Wayne K.J."/>
            <person name="Tettelin H."/>
            <person name="Glass J.I."/>
            <person name="Rusch D."/>
            <person name="Podicherti R."/>
            <person name="Tsui H.-C.T."/>
            <person name="Winkler M.E."/>
        </authorList>
    </citation>
    <scope>NUCLEOTIDE SEQUENCE</scope>
</reference>
<keyword evidence="7" id="KW-0067">ATP-binding</keyword>
<evidence type="ECO:0000256" key="9">
    <source>
        <dbReference type="ARBA" id="ARBA00047493"/>
    </source>
</evidence>
<dbReference type="InterPro" id="IPR018109">
    <property type="entry name" value="Folylpolyglutamate_synth_CS"/>
</dbReference>
<gene>
    <name evidence="12" type="ORF">METZ01_LOCUS247882</name>
</gene>
<dbReference type="InterPro" id="IPR036565">
    <property type="entry name" value="Mur-like_cat_sf"/>
</dbReference>
<keyword evidence="6" id="KW-0547">Nucleotide-binding</keyword>
<evidence type="ECO:0000256" key="5">
    <source>
        <dbReference type="ARBA" id="ARBA00022723"/>
    </source>
</evidence>
<evidence type="ECO:0000256" key="6">
    <source>
        <dbReference type="ARBA" id="ARBA00022741"/>
    </source>
</evidence>
<dbReference type="Pfam" id="PF08245">
    <property type="entry name" value="Mur_ligase_M"/>
    <property type="match status" value="1"/>
</dbReference>
<dbReference type="Pfam" id="PF02875">
    <property type="entry name" value="Mur_ligase_C"/>
    <property type="match status" value="1"/>
</dbReference>
<feature type="domain" description="Mur ligase central" evidence="11">
    <location>
        <begin position="47"/>
        <end position="269"/>
    </location>
</feature>
<feature type="domain" description="Mur ligase C-terminal" evidence="10">
    <location>
        <begin position="297"/>
        <end position="348"/>
    </location>
</feature>
<feature type="non-terminal residue" evidence="12">
    <location>
        <position position="354"/>
    </location>
</feature>
<protein>
    <recommendedName>
        <fullName evidence="3">tetrahydrofolate synthase</fullName>
        <ecNumber evidence="3">6.3.2.17</ecNumber>
    </recommendedName>
</protein>
<dbReference type="GO" id="GO:0008841">
    <property type="term" value="F:dihydrofolate synthase activity"/>
    <property type="evidence" value="ECO:0007669"/>
    <property type="project" value="TreeGrafter"/>
</dbReference>
<comment type="catalytic activity">
    <reaction evidence="9">
        <text>(6S)-5,6,7,8-tetrahydrofolyl-(gamma-L-Glu)(n) + L-glutamate + ATP = (6S)-5,6,7,8-tetrahydrofolyl-(gamma-L-Glu)(n+1) + ADP + phosphate + H(+)</text>
        <dbReference type="Rhea" id="RHEA:10580"/>
        <dbReference type="Rhea" id="RHEA-COMP:14738"/>
        <dbReference type="Rhea" id="RHEA-COMP:14740"/>
        <dbReference type="ChEBI" id="CHEBI:15378"/>
        <dbReference type="ChEBI" id="CHEBI:29985"/>
        <dbReference type="ChEBI" id="CHEBI:30616"/>
        <dbReference type="ChEBI" id="CHEBI:43474"/>
        <dbReference type="ChEBI" id="CHEBI:141005"/>
        <dbReference type="ChEBI" id="CHEBI:456216"/>
        <dbReference type="EC" id="6.3.2.17"/>
    </reaction>
</comment>
<evidence type="ECO:0000256" key="7">
    <source>
        <dbReference type="ARBA" id="ARBA00022840"/>
    </source>
</evidence>
<comment type="cofactor">
    <cofactor evidence="1">
        <name>Mg(2+)</name>
        <dbReference type="ChEBI" id="CHEBI:18420"/>
    </cofactor>
</comment>
<evidence type="ECO:0000256" key="3">
    <source>
        <dbReference type="ARBA" id="ARBA00013025"/>
    </source>
</evidence>
<dbReference type="GO" id="GO:0005524">
    <property type="term" value="F:ATP binding"/>
    <property type="evidence" value="ECO:0007669"/>
    <property type="project" value="UniProtKB-KW"/>
</dbReference>
<dbReference type="SUPFAM" id="SSF53244">
    <property type="entry name" value="MurD-like peptide ligases, peptide-binding domain"/>
    <property type="match status" value="1"/>
</dbReference>
<keyword evidence="5" id="KW-0479">Metal-binding</keyword>
<name>A0A382I662_9ZZZZ</name>
<evidence type="ECO:0000313" key="12">
    <source>
        <dbReference type="EMBL" id="SVB95028.1"/>
    </source>
</evidence>
<dbReference type="PANTHER" id="PTHR11136:SF0">
    <property type="entry name" value="DIHYDROFOLATE SYNTHETASE-RELATED"/>
    <property type="match status" value="1"/>
</dbReference>
<comment type="similarity">
    <text evidence="2">Belongs to the folylpolyglutamate synthase family.</text>
</comment>
<dbReference type="InterPro" id="IPR001645">
    <property type="entry name" value="Folylpolyglutamate_synth"/>
</dbReference>